<name>A0A9P6C751_9AGAR</name>
<dbReference type="Proteomes" id="UP000807342">
    <property type="component" value="Unassembled WGS sequence"/>
</dbReference>
<accession>A0A9P6C751</accession>
<comment type="caution">
    <text evidence="1">The sequence shown here is derived from an EMBL/GenBank/DDBJ whole genome shotgun (WGS) entry which is preliminary data.</text>
</comment>
<dbReference type="AlphaFoldDB" id="A0A9P6C751"/>
<proteinExistence type="predicted"/>
<protein>
    <submittedName>
        <fullName evidence="1">Uncharacterized protein</fullName>
    </submittedName>
</protein>
<evidence type="ECO:0000313" key="2">
    <source>
        <dbReference type="Proteomes" id="UP000807342"/>
    </source>
</evidence>
<reference evidence="1" key="1">
    <citation type="submission" date="2020-11" db="EMBL/GenBank/DDBJ databases">
        <authorList>
            <consortium name="DOE Joint Genome Institute"/>
            <person name="Ahrendt S."/>
            <person name="Riley R."/>
            <person name="Andreopoulos W."/>
            <person name="Labutti K."/>
            <person name="Pangilinan J."/>
            <person name="Ruiz-Duenas F.J."/>
            <person name="Barrasa J.M."/>
            <person name="Sanchez-Garcia M."/>
            <person name="Camarero S."/>
            <person name="Miyauchi S."/>
            <person name="Serrano A."/>
            <person name="Linde D."/>
            <person name="Babiker R."/>
            <person name="Drula E."/>
            <person name="Ayuso-Fernandez I."/>
            <person name="Pacheco R."/>
            <person name="Padilla G."/>
            <person name="Ferreira P."/>
            <person name="Barriuso J."/>
            <person name="Kellner H."/>
            <person name="Castanera R."/>
            <person name="Alfaro M."/>
            <person name="Ramirez L."/>
            <person name="Pisabarro A.G."/>
            <person name="Kuo A."/>
            <person name="Tritt A."/>
            <person name="Lipzen A."/>
            <person name="He G."/>
            <person name="Yan M."/>
            <person name="Ng V."/>
            <person name="Cullen D."/>
            <person name="Martin F."/>
            <person name="Rosso M.-N."/>
            <person name="Henrissat B."/>
            <person name="Hibbett D."/>
            <person name="Martinez A.T."/>
            <person name="Grigoriev I.V."/>
        </authorList>
    </citation>
    <scope>NUCLEOTIDE SEQUENCE</scope>
    <source>
        <strain evidence="1">MF-IS2</strain>
    </source>
</reference>
<evidence type="ECO:0000313" key="1">
    <source>
        <dbReference type="EMBL" id="KAF9451510.1"/>
    </source>
</evidence>
<gene>
    <name evidence="1" type="ORF">P691DRAFT_786943</name>
</gene>
<organism evidence="1 2">
    <name type="scientific">Macrolepiota fuliginosa MF-IS2</name>
    <dbReference type="NCBI Taxonomy" id="1400762"/>
    <lineage>
        <taxon>Eukaryota</taxon>
        <taxon>Fungi</taxon>
        <taxon>Dikarya</taxon>
        <taxon>Basidiomycota</taxon>
        <taxon>Agaricomycotina</taxon>
        <taxon>Agaricomycetes</taxon>
        <taxon>Agaricomycetidae</taxon>
        <taxon>Agaricales</taxon>
        <taxon>Agaricineae</taxon>
        <taxon>Agaricaceae</taxon>
        <taxon>Macrolepiota</taxon>
    </lineage>
</organism>
<keyword evidence="2" id="KW-1185">Reference proteome</keyword>
<dbReference type="EMBL" id="MU151084">
    <property type="protein sequence ID" value="KAF9451510.1"/>
    <property type="molecule type" value="Genomic_DNA"/>
</dbReference>
<sequence>MRPEDEAKVVYNKTIWINTQPRDRRYGVHFGVLRNFYEETAGAKGHGGLIYHSSGVGENVREVGGCAKTSPWEHSTEKGRQNYPLLTAGIRTHIHDRNGDTGSPGRHFVSQGEATAPGLELGEEWPVVLEVPSGSRATRSALKLYAKGHITFQKGQCLLTNQSLPKGGVLINHHAMERYLPEF</sequence>